<comment type="caution">
    <text evidence="2">The sequence shown here is derived from an EMBL/GenBank/DDBJ whole genome shotgun (WGS) entry which is preliminary data.</text>
</comment>
<evidence type="ECO:0000256" key="1">
    <source>
        <dbReference type="SAM" id="MobiDB-lite"/>
    </source>
</evidence>
<keyword evidence="3" id="KW-1185">Reference proteome</keyword>
<organism evidence="2 3">
    <name type="scientific">Cymbomonas tetramitiformis</name>
    <dbReference type="NCBI Taxonomy" id="36881"/>
    <lineage>
        <taxon>Eukaryota</taxon>
        <taxon>Viridiplantae</taxon>
        <taxon>Chlorophyta</taxon>
        <taxon>Pyramimonadophyceae</taxon>
        <taxon>Pyramimonadales</taxon>
        <taxon>Pyramimonadaceae</taxon>
        <taxon>Cymbomonas</taxon>
    </lineage>
</organism>
<evidence type="ECO:0000313" key="2">
    <source>
        <dbReference type="EMBL" id="KAK3282679.1"/>
    </source>
</evidence>
<sequence length="132" mass="14468">MRTSTRARWRLLKNSDLDTSIRLSASVRDSPTPSTPPLVVPGAPTSSDTVGINKPTRKLYKDNNEKVDIVYSNERVTLAWAKAARELVLGGKEVRFTVGADVDNLTEIVVILKNDFGSAGPDLASFELDERP</sequence>
<dbReference type="Proteomes" id="UP001190700">
    <property type="component" value="Unassembled WGS sequence"/>
</dbReference>
<feature type="region of interest" description="Disordered" evidence="1">
    <location>
        <begin position="23"/>
        <end position="55"/>
    </location>
</feature>
<name>A0AAE0LFB4_9CHLO</name>
<accession>A0AAE0LFB4</accession>
<evidence type="ECO:0000313" key="3">
    <source>
        <dbReference type="Proteomes" id="UP001190700"/>
    </source>
</evidence>
<reference evidence="2 3" key="1">
    <citation type="journal article" date="2015" name="Genome Biol. Evol.">
        <title>Comparative Genomics of a Bacterivorous Green Alga Reveals Evolutionary Causalities and Consequences of Phago-Mixotrophic Mode of Nutrition.</title>
        <authorList>
            <person name="Burns J.A."/>
            <person name="Paasch A."/>
            <person name="Narechania A."/>
            <person name="Kim E."/>
        </authorList>
    </citation>
    <scope>NUCLEOTIDE SEQUENCE [LARGE SCALE GENOMIC DNA]</scope>
    <source>
        <strain evidence="2 3">PLY_AMNH</strain>
    </source>
</reference>
<protein>
    <submittedName>
        <fullName evidence="2">Uncharacterized protein</fullName>
    </submittedName>
</protein>
<proteinExistence type="predicted"/>
<gene>
    <name evidence="2" type="ORF">CYMTET_9591</name>
</gene>
<dbReference type="EMBL" id="LGRX02003198">
    <property type="protein sequence ID" value="KAK3282679.1"/>
    <property type="molecule type" value="Genomic_DNA"/>
</dbReference>
<dbReference type="AlphaFoldDB" id="A0AAE0LFB4"/>